<name>A0AC61U543_9MICO</name>
<gene>
    <name evidence="1" type="ORF">LP422_02300</name>
</gene>
<protein>
    <submittedName>
        <fullName evidence="1">RDD family protein</fullName>
    </submittedName>
</protein>
<dbReference type="Proteomes" id="UP001059663">
    <property type="component" value="Chromosome"/>
</dbReference>
<organism evidence="1 2">
    <name type="scientific">Janibacter limosus</name>
    <dbReference type="NCBI Taxonomy" id="53458"/>
    <lineage>
        <taxon>Bacteria</taxon>
        <taxon>Bacillati</taxon>
        <taxon>Actinomycetota</taxon>
        <taxon>Actinomycetes</taxon>
        <taxon>Micrococcales</taxon>
        <taxon>Intrasporangiaceae</taxon>
        <taxon>Janibacter</taxon>
    </lineage>
</organism>
<proteinExistence type="predicted"/>
<dbReference type="EMBL" id="CP087977">
    <property type="protein sequence ID" value="UUZ45144.1"/>
    <property type="molecule type" value="Genomic_DNA"/>
</dbReference>
<reference evidence="1" key="1">
    <citation type="submission" date="2021-11" db="EMBL/GenBank/DDBJ databases">
        <title>Study of the species diversity of bacterial strains isolated from a unique natural object - Shulgan-Tash cave (Bashkiria).</title>
        <authorList>
            <person name="Sazanova A.L."/>
            <person name="Chirak E.R."/>
            <person name="Safronova V.I."/>
        </authorList>
    </citation>
    <scope>NUCLEOTIDE SEQUENCE</scope>
    <source>
        <strain evidence="1">P1</strain>
    </source>
</reference>
<sequence>MEQRYGRSAAFADRILPGILDGLLTFAAGFIPLVLGIISIVAGVPDSYDCGAYYDETCSVPGSGSGVLIGPGILLVLLSVVASLAVVAWNRVWRVTGTGQSLGKKVTGLKVIDAESGANPQLGPAALRELVHQFAGIISWIWMLVDDDDRTLADIVGKTHVIRVPKD</sequence>
<evidence type="ECO:0000313" key="2">
    <source>
        <dbReference type="Proteomes" id="UP001059663"/>
    </source>
</evidence>
<accession>A0AC61U543</accession>
<evidence type="ECO:0000313" key="1">
    <source>
        <dbReference type="EMBL" id="UUZ45144.1"/>
    </source>
</evidence>